<reference evidence="9 10" key="2">
    <citation type="submission" date="2019-01" db="EMBL/GenBank/DDBJ databases">
        <title>Genome sequences of marine Pseudoalteromonas species.</title>
        <authorList>
            <person name="Boraston A.B."/>
            <person name="Hehemann J.-H."/>
            <person name="Vickers C.J."/>
            <person name="Salama-Alber O."/>
            <person name="Abe K."/>
            <person name="Hettle A.J."/>
        </authorList>
    </citation>
    <scope>NUCLEOTIDE SEQUENCE [LARGE SCALE GENOMIC DNA]</scope>
    <source>
        <strain evidence="6 10">PS42</strain>
        <strain evidence="5 9">PS47</strain>
    </source>
</reference>
<dbReference type="PRINTS" id="PR00033">
    <property type="entry name" value="HTHASNC"/>
</dbReference>
<keyword evidence="1" id="KW-0805">Transcription regulation</keyword>
<reference evidence="7 8" key="1">
    <citation type="submission" date="2014-04" db="EMBL/GenBank/DDBJ databases">
        <title>Pseudoalteromonas galatheae sp. nov., isolated from a deep-sea polychaete near Canal Concepcion, Chile.</title>
        <authorList>
            <person name="Machado H.R."/>
            <person name="Gram L."/>
            <person name="Vynne N.G."/>
        </authorList>
    </citation>
    <scope>NUCLEOTIDE SEQUENCE [LARGE SCALE GENOMIC DNA]</scope>
    <source>
        <strain evidence="7 8">KMM216</strain>
    </source>
</reference>
<dbReference type="EMBL" id="JJNZ01000106">
    <property type="protein sequence ID" value="KDC48153.1"/>
    <property type="molecule type" value="Genomic_DNA"/>
</dbReference>
<dbReference type="EMBL" id="SEUK01000039">
    <property type="protein sequence ID" value="KAA1164253.1"/>
    <property type="molecule type" value="Genomic_DNA"/>
</dbReference>
<dbReference type="CDD" id="cd00090">
    <property type="entry name" value="HTH_ARSR"/>
    <property type="match status" value="1"/>
</dbReference>
<dbReference type="Pfam" id="PF13404">
    <property type="entry name" value="HTH_AsnC-type"/>
    <property type="match status" value="1"/>
</dbReference>
<dbReference type="Proteomes" id="UP000322915">
    <property type="component" value="Unassembled WGS sequence"/>
</dbReference>
<dbReference type="InterPro" id="IPR019887">
    <property type="entry name" value="Tscrpt_reg_AsnC/Lrp_C"/>
</dbReference>
<dbReference type="GO" id="GO:0043565">
    <property type="term" value="F:sequence-specific DNA binding"/>
    <property type="evidence" value="ECO:0007669"/>
    <property type="project" value="InterPro"/>
</dbReference>
<evidence type="ECO:0000313" key="5">
    <source>
        <dbReference type="EMBL" id="KAA1162630.1"/>
    </source>
</evidence>
<protein>
    <submittedName>
        <fullName evidence="6 7">Transcriptional regulator</fullName>
    </submittedName>
</protein>
<keyword evidence="3" id="KW-0804">Transcription</keyword>
<dbReference type="GO" id="GO:0043200">
    <property type="term" value="P:response to amino acid"/>
    <property type="evidence" value="ECO:0007669"/>
    <property type="project" value="TreeGrafter"/>
</dbReference>
<evidence type="ECO:0000259" key="4">
    <source>
        <dbReference type="PROSITE" id="PS50956"/>
    </source>
</evidence>
<dbReference type="SUPFAM" id="SSF46785">
    <property type="entry name" value="Winged helix' DNA-binding domain"/>
    <property type="match status" value="1"/>
</dbReference>
<dbReference type="InterPro" id="IPR036388">
    <property type="entry name" value="WH-like_DNA-bd_sf"/>
</dbReference>
<dbReference type="OrthoDB" id="166264at2"/>
<dbReference type="SMART" id="SM00344">
    <property type="entry name" value="HTH_ASNC"/>
    <property type="match status" value="1"/>
</dbReference>
<evidence type="ECO:0000256" key="3">
    <source>
        <dbReference type="ARBA" id="ARBA00023163"/>
    </source>
</evidence>
<keyword evidence="9" id="KW-1185">Reference proteome</keyword>
<evidence type="ECO:0000313" key="9">
    <source>
        <dbReference type="Proteomes" id="UP000322915"/>
    </source>
</evidence>
<dbReference type="InterPro" id="IPR036390">
    <property type="entry name" value="WH_DNA-bd_sf"/>
</dbReference>
<feature type="domain" description="HTH asnC-type" evidence="4">
    <location>
        <begin position="2"/>
        <end position="63"/>
    </location>
</feature>
<dbReference type="GO" id="GO:0005829">
    <property type="term" value="C:cytosol"/>
    <property type="evidence" value="ECO:0007669"/>
    <property type="project" value="TreeGrafter"/>
</dbReference>
<dbReference type="InterPro" id="IPR019888">
    <property type="entry name" value="Tscrpt_reg_AsnC-like"/>
</dbReference>
<dbReference type="PANTHER" id="PTHR30154:SF34">
    <property type="entry name" value="TRANSCRIPTIONAL REGULATOR AZLB"/>
    <property type="match status" value="1"/>
</dbReference>
<dbReference type="Pfam" id="PF01037">
    <property type="entry name" value="AsnC_trans_reg"/>
    <property type="match status" value="1"/>
</dbReference>
<evidence type="ECO:0000313" key="10">
    <source>
        <dbReference type="Proteomes" id="UP000324162"/>
    </source>
</evidence>
<dbReference type="PROSITE" id="PS50956">
    <property type="entry name" value="HTH_ASNC_2"/>
    <property type="match status" value="1"/>
</dbReference>
<accession>A0A063KDN4</accession>
<keyword evidence="2" id="KW-0238">DNA-binding</keyword>
<dbReference type="Gene3D" id="1.10.10.10">
    <property type="entry name" value="Winged helix-like DNA-binding domain superfamily/Winged helix DNA-binding domain"/>
    <property type="match status" value="1"/>
</dbReference>
<dbReference type="GO" id="GO:0006355">
    <property type="term" value="P:regulation of DNA-templated transcription"/>
    <property type="evidence" value="ECO:0007669"/>
    <property type="project" value="UniProtKB-ARBA"/>
</dbReference>
<evidence type="ECO:0000256" key="2">
    <source>
        <dbReference type="ARBA" id="ARBA00023125"/>
    </source>
</evidence>
<evidence type="ECO:0000313" key="6">
    <source>
        <dbReference type="EMBL" id="KAA1164253.1"/>
    </source>
</evidence>
<dbReference type="Proteomes" id="UP000027154">
    <property type="component" value="Unassembled WGS sequence"/>
</dbReference>
<comment type="caution">
    <text evidence="6">The sequence shown here is derived from an EMBL/GenBank/DDBJ whole genome shotgun (WGS) entry which is preliminary data.</text>
</comment>
<dbReference type="InterPro" id="IPR011008">
    <property type="entry name" value="Dimeric_a/b-barrel"/>
</dbReference>
<evidence type="ECO:0000313" key="7">
    <source>
        <dbReference type="EMBL" id="KDC48153.1"/>
    </source>
</evidence>
<organism evidence="6 10">
    <name type="scientific">Pseudoalteromonas fuliginea</name>
    <dbReference type="NCBI Taxonomy" id="1872678"/>
    <lineage>
        <taxon>Bacteria</taxon>
        <taxon>Pseudomonadati</taxon>
        <taxon>Pseudomonadota</taxon>
        <taxon>Gammaproteobacteria</taxon>
        <taxon>Alteromonadales</taxon>
        <taxon>Pseudoalteromonadaceae</taxon>
        <taxon>Pseudoalteromonas</taxon>
    </lineage>
</organism>
<dbReference type="AlphaFoldDB" id="A0A063KDN4"/>
<dbReference type="Gene3D" id="3.30.70.920">
    <property type="match status" value="1"/>
</dbReference>
<evidence type="ECO:0000256" key="1">
    <source>
        <dbReference type="ARBA" id="ARBA00023015"/>
    </source>
</evidence>
<dbReference type="Proteomes" id="UP000324162">
    <property type="component" value="Unassembled WGS sequence"/>
</dbReference>
<dbReference type="EMBL" id="SEUJ01000056">
    <property type="protein sequence ID" value="KAA1162630.1"/>
    <property type="molecule type" value="Genomic_DNA"/>
</dbReference>
<dbReference type="InterPro" id="IPR011991">
    <property type="entry name" value="ArsR-like_HTH"/>
</dbReference>
<dbReference type="SUPFAM" id="SSF54909">
    <property type="entry name" value="Dimeric alpha+beta barrel"/>
    <property type="match status" value="1"/>
</dbReference>
<gene>
    <name evidence="7" type="ORF">DC53_20380</name>
    <name evidence="6" type="ORF">EU508_02830</name>
    <name evidence="5" type="ORF">EU509_04080</name>
</gene>
<dbReference type="InterPro" id="IPR000485">
    <property type="entry name" value="AsnC-type_HTH_dom"/>
</dbReference>
<evidence type="ECO:0000313" key="8">
    <source>
        <dbReference type="Proteomes" id="UP000027154"/>
    </source>
</evidence>
<proteinExistence type="predicted"/>
<dbReference type="PANTHER" id="PTHR30154">
    <property type="entry name" value="LEUCINE-RESPONSIVE REGULATORY PROTEIN"/>
    <property type="match status" value="1"/>
</dbReference>
<name>A0A063KDN4_9GAMM</name>
<dbReference type="RefSeq" id="WP_007377904.1">
    <property type="nucleotide sequence ID" value="NZ_JBBMQV010000036.1"/>
</dbReference>
<sequence length="151" mass="16964">MLDKKDQQLLIALQSQARMSVSDLASSINLSDTPCLRRIKKLEQENIITGYHAAINPKALNLNVLVYAFVRLSQNSVSAAEQFEHHVEKLPHVLECCVISGSYDYLLKIIAHDLESYERFVKHQLGGLSCIANIESTVVLKQSFSKKQLPL</sequence>